<organism evidence="2 3">
    <name type="scientific">Clostridium magnum DSM 2767</name>
    <dbReference type="NCBI Taxonomy" id="1121326"/>
    <lineage>
        <taxon>Bacteria</taxon>
        <taxon>Bacillati</taxon>
        <taxon>Bacillota</taxon>
        <taxon>Clostridia</taxon>
        <taxon>Eubacteriales</taxon>
        <taxon>Clostridiaceae</taxon>
        <taxon>Clostridium</taxon>
    </lineage>
</organism>
<proteinExistence type="predicted"/>
<comment type="caution">
    <text evidence="2">The sequence shown here is derived from an EMBL/GenBank/DDBJ whole genome shotgun (WGS) entry which is preliminary data.</text>
</comment>
<accession>A0A162RAE0</accession>
<feature type="compositionally biased region" description="Basic and acidic residues" evidence="1">
    <location>
        <begin position="1"/>
        <end position="15"/>
    </location>
</feature>
<protein>
    <submittedName>
        <fullName evidence="2">Uncharacterized protein</fullName>
    </submittedName>
</protein>
<reference evidence="2 3" key="1">
    <citation type="submission" date="2016-04" db="EMBL/GenBank/DDBJ databases">
        <title>Genome sequence of Clostridium magnum DSM 2767.</title>
        <authorList>
            <person name="Poehlein A."/>
            <person name="Uhlig R."/>
            <person name="Fischer R."/>
            <person name="Bahl H."/>
            <person name="Daniel R."/>
        </authorList>
    </citation>
    <scope>NUCLEOTIDE SEQUENCE [LARGE SCALE GENOMIC DNA]</scope>
    <source>
        <strain evidence="2 3">DSM 2767</strain>
    </source>
</reference>
<keyword evidence="3" id="KW-1185">Reference proteome</keyword>
<gene>
    <name evidence="2" type="ORF">CLMAG_51270</name>
</gene>
<dbReference type="AlphaFoldDB" id="A0A162RAE0"/>
<sequence length="42" mass="4842">MVTKSEKKNRNDNKTKNTKTSNPITMDTDNNMHKPVRGLPEK</sequence>
<evidence type="ECO:0000313" key="3">
    <source>
        <dbReference type="Proteomes" id="UP000076603"/>
    </source>
</evidence>
<evidence type="ECO:0000256" key="1">
    <source>
        <dbReference type="SAM" id="MobiDB-lite"/>
    </source>
</evidence>
<evidence type="ECO:0000313" key="2">
    <source>
        <dbReference type="EMBL" id="KZL89627.1"/>
    </source>
</evidence>
<dbReference type="STRING" id="1121326.CLMAG_51270"/>
<dbReference type="EMBL" id="LWAE01000008">
    <property type="protein sequence ID" value="KZL89627.1"/>
    <property type="molecule type" value="Genomic_DNA"/>
</dbReference>
<dbReference type="Proteomes" id="UP000076603">
    <property type="component" value="Unassembled WGS sequence"/>
</dbReference>
<name>A0A162RAE0_9CLOT</name>
<dbReference type="PATRIC" id="fig|1121326.3.peg.5183"/>
<dbReference type="RefSeq" id="WP_278331595.1">
    <property type="nucleotide sequence ID" value="NZ_FQXL01000007.1"/>
</dbReference>
<feature type="region of interest" description="Disordered" evidence="1">
    <location>
        <begin position="1"/>
        <end position="42"/>
    </location>
</feature>